<dbReference type="GO" id="GO:0003824">
    <property type="term" value="F:catalytic activity"/>
    <property type="evidence" value="ECO:0007669"/>
    <property type="project" value="InterPro"/>
</dbReference>
<dbReference type="UniPathway" id="UPA00148"/>
<evidence type="ECO:0000256" key="7">
    <source>
        <dbReference type="HAMAP-Rule" id="MF_00028"/>
    </source>
</evidence>
<evidence type="ECO:0000313" key="10">
    <source>
        <dbReference type="EMBL" id="SEH54791.1"/>
    </source>
</evidence>
<dbReference type="InterPro" id="IPR002586">
    <property type="entry name" value="CobQ/CobB/MinD/ParA_Nub-bd_dom"/>
</dbReference>
<comment type="pathway">
    <text evidence="1 7">Cofactor biosynthesis; adenosylcobalamin biosynthesis.</text>
</comment>
<evidence type="ECO:0000256" key="6">
    <source>
        <dbReference type="ARBA" id="ARBA00025166"/>
    </source>
</evidence>
<dbReference type="EMBL" id="FNWO01000013">
    <property type="protein sequence ID" value="SEH54791.1"/>
    <property type="molecule type" value="Genomic_DNA"/>
</dbReference>
<feature type="active site" evidence="7">
    <location>
        <position position="469"/>
    </location>
</feature>
<dbReference type="Gene3D" id="3.40.50.300">
    <property type="entry name" value="P-loop containing nucleotide triphosphate hydrolases"/>
    <property type="match status" value="1"/>
</dbReference>
<keyword evidence="11" id="KW-1185">Reference proteome</keyword>
<dbReference type="SUPFAM" id="SSF52317">
    <property type="entry name" value="Class I glutamine amidotransferase-like"/>
    <property type="match status" value="1"/>
</dbReference>
<dbReference type="Proteomes" id="UP000182983">
    <property type="component" value="Unassembled WGS sequence"/>
</dbReference>
<dbReference type="HAMAP" id="MF_00028">
    <property type="entry name" value="CobQ"/>
    <property type="match status" value="1"/>
</dbReference>
<dbReference type="PANTHER" id="PTHR21343:SF1">
    <property type="entry name" value="COBYRIC ACID SYNTHASE"/>
    <property type="match status" value="1"/>
</dbReference>
<dbReference type="InterPro" id="IPR011698">
    <property type="entry name" value="GATase_3"/>
</dbReference>
<dbReference type="Pfam" id="PF01656">
    <property type="entry name" value="CbiA"/>
    <property type="match status" value="1"/>
</dbReference>
<evidence type="ECO:0000313" key="11">
    <source>
        <dbReference type="Proteomes" id="UP000182983"/>
    </source>
</evidence>
<evidence type="ECO:0000259" key="9">
    <source>
        <dbReference type="Pfam" id="PF07685"/>
    </source>
</evidence>
<evidence type="ECO:0000256" key="5">
    <source>
        <dbReference type="ARBA" id="ARBA00022962"/>
    </source>
</evidence>
<dbReference type="PROSITE" id="PS51274">
    <property type="entry name" value="GATASE_COBBQ"/>
    <property type="match status" value="1"/>
</dbReference>
<dbReference type="AlphaFoldDB" id="A0A1H6J771"/>
<dbReference type="OrthoDB" id="9808302at2"/>
<gene>
    <name evidence="7" type="primary">cobQ</name>
    <name evidence="10" type="ORF">SAMN04244559_02912</name>
</gene>
<organism evidence="10 11">
    <name type="scientific">Magnetospirillum fulvum</name>
    <name type="common">Rhodospirillum fulvum</name>
    <dbReference type="NCBI Taxonomy" id="1082"/>
    <lineage>
        <taxon>Bacteria</taxon>
        <taxon>Pseudomonadati</taxon>
        <taxon>Pseudomonadota</taxon>
        <taxon>Alphaproteobacteria</taxon>
        <taxon>Rhodospirillales</taxon>
        <taxon>Rhodospirillaceae</taxon>
        <taxon>Magnetospirillum</taxon>
    </lineage>
</organism>
<proteinExistence type="inferred from homology"/>
<feature type="domain" description="CobQ/CobB/MinD/ParA nucleotide binding" evidence="8">
    <location>
        <begin position="28"/>
        <end position="272"/>
    </location>
</feature>
<evidence type="ECO:0000256" key="2">
    <source>
        <dbReference type="ARBA" id="ARBA00006205"/>
    </source>
</evidence>
<feature type="active site" description="Nucleophile" evidence="7">
    <location>
        <position position="368"/>
    </location>
</feature>
<dbReference type="NCBIfam" id="TIGR00313">
    <property type="entry name" value="cobQ"/>
    <property type="match status" value="1"/>
</dbReference>
<dbReference type="InterPro" id="IPR047045">
    <property type="entry name" value="CobQ_N"/>
</dbReference>
<dbReference type="PANTHER" id="PTHR21343">
    <property type="entry name" value="DETHIOBIOTIN SYNTHETASE"/>
    <property type="match status" value="1"/>
</dbReference>
<name>A0A1H6J771_MAGFU</name>
<reference evidence="11" key="1">
    <citation type="submission" date="2016-10" db="EMBL/GenBank/DDBJ databases">
        <authorList>
            <person name="Varghese N."/>
            <person name="Submissions S."/>
        </authorList>
    </citation>
    <scope>NUCLEOTIDE SEQUENCE [LARGE SCALE GENOMIC DNA]</scope>
    <source>
        <strain evidence="11">DSM 13234</strain>
    </source>
</reference>
<dbReference type="RefSeq" id="WP_074769832.1">
    <property type="nucleotide sequence ID" value="NZ_FNWO01000013.1"/>
</dbReference>
<dbReference type="InterPro" id="IPR004459">
    <property type="entry name" value="CobQ_synth"/>
</dbReference>
<feature type="domain" description="CobB/CobQ-like glutamine amidotransferase" evidence="9">
    <location>
        <begin position="288"/>
        <end position="476"/>
    </location>
</feature>
<protein>
    <recommendedName>
        <fullName evidence="3 7">Cobyric acid synthase</fullName>
    </recommendedName>
</protein>
<dbReference type="GO" id="GO:0015420">
    <property type="term" value="F:ABC-type vitamin B12 transporter activity"/>
    <property type="evidence" value="ECO:0007669"/>
    <property type="project" value="UniProtKB-UniRule"/>
</dbReference>
<dbReference type="InterPro" id="IPR027417">
    <property type="entry name" value="P-loop_NTPase"/>
</dbReference>
<accession>A0A1H6J771</accession>
<evidence type="ECO:0000256" key="3">
    <source>
        <dbReference type="ARBA" id="ARBA00019833"/>
    </source>
</evidence>
<comment type="function">
    <text evidence="6 7">Catalyzes amidations at positions B, D, E, and G on adenosylcobyrinic A,C-diamide. NH(2) groups are provided by glutamine, and one molecule of ATP is hydrogenolyzed for each amidation.</text>
</comment>
<dbReference type="InterPro" id="IPR033949">
    <property type="entry name" value="CobQ_GATase1"/>
</dbReference>
<keyword evidence="5 7" id="KW-0315">Glutamine amidotransferase</keyword>
<comment type="similarity">
    <text evidence="2 7">Belongs to the CobB/CobQ family. CobQ subfamily.</text>
</comment>
<dbReference type="InterPro" id="IPR029062">
    <property type="entry name" value="Class_I_gatase-like"/>
</dbReference>
<evidence type="ECO:0000256" key="1">
    <source>
        <dbReference type="ARBA" id="ARBA00004953"/>
    </source>
</evidence>
<sequence length="523" mass="55626">MTESPDPILAPVEYTAAPPDLPRRARALMIQGTASDVGKSMVVAGLCRAFTRRGLVVRPFKAQNMSNNAAVASDSDFPPGPDGTAPKGEIGRAQAVQARACKAAPSIHMNPVLLKPQTDIGSQVVLRGRVLGNCPARFYHKMRHQLIPAVLDSFNRLAAEADLVLVEGAGSGAEIYLRDSDITNMRFAEAADLPVVILSDIDRGGLMAAIVGSYDLLNEGDRARVVGYLINKFRGDFSLFEPACKIMTERTGWPMLGVLRWFDKADRLPAEDSLALERPAEAGGKGLKIAVPHLSRIANFDDLDPLAAEPGVSVVWVHPGHPIPADTDVVVLPGSKATRTDLAVLRRNGWDIDILAHVRHGGRVVGLCAGFQMLGTMVRDPEGIEGAPGETPGLGLLDIETVIGGSKRLVDLDATDAVSGCRVTGYEMHMGVTSGAGLDRPWLRLDHGDGPRPEGAVSADGRVMGSYVHGLFGSDPFRGHWLGRVGAQAAGLDFEARIEAALDALADHCEANLDLDALLALAR</sequence>
<dbReference type="GO" id="GO:0009236">
    <property type="term" value="P:cobalamin biosynthetic process"/>
    <property type="evidence" value="ECO:0007669"/>
    <property type="project" value="UniProtKB-UniRule"/>
</dbReference>
<dbReference type="Pfam" id="PF07685">
    <property type="entry name" value="GATase_3"/>
    <property type="match status" value="1"/>
</dbReference>
<dbReference type="Gene3D" id="3.40.50.880">
    <property type="match status" value="1"/>
</dbReference>
<evidence type="ECO:0000259" key="8">
    <source>
        <dbReference type="Pfam" id="PF01656"/>
    </source>
</evidence>
<dbReference type="CDD" id="cd05389">
    <property type="entry name" value="CobQ_N"/>
    <property type="match status" value="1"/>
</dbReference>
<evidence type="ECO:0000256" key="4">
    <source>
        <dbReference type="ARBA" id="ARBA00022573"/>
    </source>
</evidence>
<dbReference type="NCBIfam" id="NF001989">
    <property type="entry name" value="PRK00784.1"/>
    <property type="match status" value="1"/>
</dbReference>
<keyword evidence="4 7" id="KW-0169">Cobalamin biosynthesis</keyword>
<dbReference type="CDD" id="cd01750">
    <property type="entry name" value="GATase1_CobQ"/>
    <property type="match status" value="1"/>
</dbReference>
<dbReference type="SUPFAM" id="SSF52540">
    <property type="entry name" value="P-loop containing nucleoside triphosphate hydrolases"/>
    <property type="match status" value="1"/>
</dbReference>